<dbReference type="AlphaFoldDB" id="A0A6J7RVT1"/>
<protein>
    <submittedName>
        <fullName evidence="2">Unannotated protein</fullName>
    </submittedName>
</protein>
<evidence type="ECO:0000313" key="1">
    <source>
        <dbReference type="EMBL" id="CAB4834849.1"/>
    </source>
</evidence>
<name>A0A6J7RVT1_9ZZZZ</name>
<reference evidence="2" key="1">
    <citation type="submission" date="2020-05" db="EMBL/GenBank/DDBJ databases">
        <authorList>
            <person name="Chiriac C."/>
            <person name="Salcher M."/>
            <person name="Ghai R."/>
            <person name="Kavagutti S V."/>
        </authorList>
    </citation>
    <scope>NUCLEOTIDE SEQUENCE</scope>
</reference>
<organism evidence="2">
    <name type="scientific">freshwater metagenome</name>
    <dbReference type="NCBI Taxonomy" id="449393"/>
    <lineage>
        <taxon>unclassified sequences</taxon>
        <taxon>metagenomes</taxon>
        <taxon>ecological metagenomes</taxon>
    </lineage>
</organism>
<dbReference type="EMBL" id="CAFBPM010000039">
    <property type="protein sequence ID" value="CAB5032965.1"/>
    <property type="molecule type" value="Genomic_DNA"/>
</dbReference>
<accession>A0A6J7RVT1</accession>
<gene>
    <name evidence="1" type="ORF">UFOPK3164_01769</name>
    <name evidence="2" type="ORF">UFOPK4112_01882</name>
</gene>
<proteinExistence type="predicted"/>
<evidence type="ECO:0000313" key="2">
    <source>
        <dbReference type="EMBL" id="CAB5032965.1"/>
    </source>
</evidence>
<sequence>MANSIGAFYGTDSRNLGDDDIIQTFADDLDAFDNEAEVVKCRAQERYVIWERGKIF</sequence>
<dbReference type="EMBL" id="CAFABE010000149">
    <property type="protein sequence ID" value="CAB4834849.1"/>
    <property type="molecule type" value="Genomic_DNA"/>
</dbReference>